<evidence type="ECO:0000313" key="2">
    <source>
        <dbReference type="EMBL" id="KAK7314948.1"/>
    </source>
</evidence>
<sequence>MHFLYLWIAFYLQPLYEIKLKQPQGNSPLARFLIAKGQKALFGPSQQPFQILPTFKEEKWRKEVVTKIRLAKATFFALSSMIACPMYHLIQ</sequence>
<reference evidence="2 3" key="1">
    <citation type="submission" date="2024-01" db="EMBL/GenBank/DDBJ databases">
        <title>The genomes of 5 underutilized Papilionoideae crops provide insights into root nodulation and disease resistanc.</title>
        <authorList>
            <person name="Jiang F."/>
        </authorList>
    </citation>
    <scope>NUCLEOTIDE SEQUENCE [LARGE SCALE GENOMIC DNA]</scope>
    <source>
        <strain evidence="2">LVBAO_FW01</strain>
        <tissue evidence="2">Leaves</tissue>
    </source>
</reference>
<feature type="chain" id="PRO_5042848820" evidence="1">
    <location>
        <begin position="18"/>
        <end position="91"/>
    </location>
</feature>
<feature type="signal peptide" evidence="1">
    <location>
        <begin position="1"/>
        <end position="17"/>
    </location>
</feature>
<name>A0AAN9KDY7_CANGL</name>
<dbReference type="EMBL" id="JAYMYQ010000008">
    <property type="protein sequence ID" value="KAK7314948.1"/>
    <property type="molecule type" value="Genomic_DNA"/>
</dbReference>
<proteinExistence type="predicted"/>
<accession>A0AAN9KDY7</accession>
<evidence type="ECO:0000256" key="1">
    <source>
        <dbReference type="SAM" id="SignalP"/>
    </source>
</evidence>
<keyword evidence="1" id="KW-0732">Signal</keyword>
<evidence type="ECO:0000313" key="3">
    <source>
        <dbReference type="Proteomes" id="UP001367508"/>
    </source>
</evidence>
<comment type="caution">
    <text evidence="2">The sequence shown here is derived from an EMBL/GenBank/DDBJ whole genome shotgun (WGS) entry which is preliminary data.</text>
</comment>
<dbReference type="Proteomes" id="UP001367508">
    <property type="component" value="Unassembled WGS sequence"/>
</dbReference>
<organism evidence="2 3">
    <name type="scientific">Canavalia gladiata</name>
    <name type="common">Sword bean</name>
    <name type="synonym">Dolichos gladiatus</name>
    <dbReference type="NCBI Taxonomy" id="3824"/>
    <lineage>
        <taxon>Eukaryota</taxon>
        <taxon>Viridiplantae</taxon>
        <taxon>Streptophyta</taxon>
        <taxon>Embryophyta</taxon>
        <taxon>Tracheophyta</taxon>
        <taxon>Spermatophyta</taxon>
        <taxon>Magnoliopsida</taxon>
        <taxon>eudicotyledons</taxon>
        <taxon>Gunneridae</taxon>
        <taxon>Pentapetalae</taxon>
        <taxon>rosids</taxon>
        <taxon>fabids</taxon>
        <taxon>Fabales</taxon>
        <taxon>Fabaceae</taxon>
        <taxon>Papilionoideae</taxon>
        <taxon>50 kb inversion clade</taxon>
        <taxon>NPAAA clade</taxon>
        <taxon>indigoferoid/millettioid clade</taxon>
        <taxon>Phaseoleae</taxon>
        <taxon>Canavalia</taxon>
    </lineage>
</organism>
<gene>
    <name evidence="2" type="ORF">VNO77_33480</name>
</gene>
<keyword evidence="3" id="KW-1185">Reference proteome</keyword>
<protein>
    <submittedName>
        <fullName evidence="2">Uncharacterized protein</fullName>
    </submittedName>
</protein>
<dbReference type="AlphaFoldDB" id="A0AAN9KDY7"/>